<reference evidence="6" key="3">
    <citation type="journal article" date="2018" name="BMC Genomics">
        <title>Whole genome sequencing and function prediction of 133 gut anaerobes isolated from chicken caecum in pure cultures.</title>
        <authorList>
            <person name="Medvecky M."/>
            <person name="Cejkova D."/>
            <person name="Polansky O."/>
            <person name="Karasova D."/>
            <person name="Kubasova T."/>
            <person name="Cizek A."/>
            <person name="Rychlik I."/>
        </authorList>
    </citation>
    <scope>NUCLEOTIDE SEQUENCE</scope>
    <source>
        <strain evidence="6">An199</strain>
    </source>
</reference>
<reference evidence="9" key="2">
    <citation type="submission" date="2017-04" db="EMBL/GenBank/DDBJ databases">
        <title>Function of individual gut microbiota members based on whole genome sequencing of pure cultures obtained from chicken caecum.</title>
        <authorList>
            <person name="Medvecky M."/>
            <person name="Cejkova D."/>
            <person name="Polansky O."/>
            <person name="Karasova D."/>
            <person name="Kubasova T."/>
            <person name="Cizek A."/>
            <person name="Rychlik I."/>
        </authorList>
    </citation>
    <scope>NUCLEOTIDE SEQUENCE [LARGE SCALE GENOMIC DNA]</scope>
    <source>
        <strain evidence="9">An199</strain>
    </source>
</reference>
<dbReference type="AlphaFoldDB" id="A0A173VXG6"/>
<feature type="domain" description="Multidrug resistance protein MdtA-like beta-barrel" evidence="3">
    <location>
        <begin position="215"/>
        <end position="290"/>
    </location>
</feature>
<evidence type="ECO:0000313" key="7">
    <source>
        <dbReference type="EMBL" id="QJE28460.1"/>
    </source>
</evidence>
<feature type="coiled-coil region" evidence="2">
    <location>
        <begin position="95"/>
        <end position="167"/>
    </location>
</feature>
<evidence type="ECO:0000256" key="1">
    <source>
        <dbReference type="ARBA" id="ARBA00009477"/>
    </source>
</evidence>
<organism evidence="5 8">
    <name type="scientific">Parabacteroides distasonis</name>
    <dbReference type="NCBI Taxonomy" id="823"/>
    <lineage>
        <taxon>Bacteria</taxon>
        <taxon>Pseudomonadati</taxon>
        <taxon>Bacteroidota</taxon>
        <taxon>Bacteroidia</taxon>
        <taxon>Bacteroidales</taxon>
        <taxon>Tannerellaceae</taxon>
        <taxon>Parabacteroides</taxon>
    </lineage>
</organism>
<dbReference type="PANTHER" id="PTHR30158:SF23">
    <property type="entry name" value="MULTIDRUG RESISTANCE PROTEIN MEXA"/>
    <property type="match status" value="1"/>
</dbReference>
<evidence type="ECO:0000256" key="2">
    <source>
        <dbReference type="SAM" id="Coils"/>
    </source>
</evidence>
<dbReference type="NCBIfam" id="TIGR01730">
    <property type="entry name" value="RND_mfp"/>
    <property type="match status" value="1"/>
</dbReference>
<evidence type="ECO:0000259" key="4">
    <source>
        <dbReference type="Pfam" id="PF25973"/>
    </source>
</evidence>
<evidence type="ECO:0000313" key="10">
    <source>
        <dbReference type="Proteomes" id="UP000501982"/>
    </source>
</evidence>
<dbReference type="Gene3D" id="2.40.50.100">
    <property type="match status" value="1"/>
</dbReference>
<dbReference type="InterPro" id="IPR006143">
    <property type="entry name" value="RND_pump_MFP"/>
</dbReference>
<feature type="domain" description="CzcB-like barrel-sandwich hybrid" evidence="4">
    <location>
        <begin position="62"/>
        <end position="201"/>
    </location>
</feature>
<dbReference type="Proteomes" id="UP000095591">
    <property type="component" value="Unassembled WGS sequence"/>
</dbReference>
<dbReference type="GO" id="GO:0005886">
    <property type="term" value="C:plasma membrane"/>
    <property type="evidence" value="ECO:0007669"/>
    <property type="project" value="TreeGrafter"/>
</dbReference>
<dbReference type="Gene3D" id="2.40.30.170">
    <property type="match status" value="1"/>
</dbReference>
<dbReference type="GO" id="GO:0022857">
    <property type="term" value="F:transmembrane transporter activity"/>
    <property type="evidence" value="ECO:0007669"/>
    <property type="project" value="InterPro"/>
</dbReference>
<evidence type="ECO:0000313" key="5">
    <source>
        <dbReference type="EMBL" id="CUN31911.1"/>
    </source>
</evidence>
<evidence type="ECO:0000259" key="3">
    <source>
        <dbReference type="Pfam" id="PF25944"/>
    </source>
</evidence>
<dbReference type="GO" id="GO:0030313">
    <property type="term" value="C:cell envelope"/>
    <property type="evidence" value="ECO:0007669"/>
    <property type="project" value="UniProtKB-SubCell"/>
</dbReference>
<dbReference type="InterPro" id="IPR058626">
    <property type="entry name" value="MdtA-like_b-barrel"/>
</dbReference>
<evidence type="ECO:0000313" key="9">
    <source>
        <dbReference type="Proteomes" id="UP000195950"/>
    </source>
</evidence>
<dbReference type="Proteomes" id="UP000501982">
    <property type="component" value="Chromosome"/>
</dbReference>
<evidence type="ECO:0000313" key="6">
    <source>
        <dbReference type="EMBL" id="OUP19169.1"/>
    </source>
</evidence>
<dbReference type="Pfam" id="PF25944">
    <property type="entry name" value="Beta-barrel_RND"/>
    <property type="match status" value="1"/>
</dbReference>
<sequence>MRIKLFSNYLPLLCLTACVWVSCSQNREKKSGKKDHTPVMRLTTTTIEVPQSYVADVQAVQFVEVKPKVEGFVEAVLVDEGEHVKKGQVLFKLSSAELYEEVKEAQAHHKQAQAELKMAEVEVDRIKRLVEKDIISPIRLEQAMAEADVARLQVQQAKSRLQRAETNFSYTTITAPFEGYVDRIPFKVGSLVTPSSLLTSLTDVSDMFAYFKINEKEYLEYKRTQLSGIDQPEYNNLELILSDQSTYRYKGKVETVEGDFERGTGSIAFRARFANPERLLRHGVSGKIRMLTKMENVVLVPQQSTFEIQDFTYVYTVAEDGKVSVRSFEPLARHGSYYVTQDLPDQTVIVYEGVQMITDGMTINPDMVDGATIHRQLESSNEIENNK</sequence>
<dbReference type="PROSITE" id="PS51257">
    <property type="entry name" value="PROKAR_LIPOPROTEIN"/>
    <property type="match status" value="1"/>
</dbReference>
<dbReference type="SUPFAM" id="SSF111369">
    <property type="entry name" value="HlyD-like secretion proteins"/>
    <property type="match status" value="1"/>
</dbReference>
<gene>
    <name evidence="5" type="primary">bepF_3</name>
    <name evidence="6" type="ORF">B5F32_09585</name>
    <name evidence="5" type="ORF">ERS852429_03851</name>
    <name evidence="7" type="ORF">HHO38_08970</name>
</gene>
<keyword evidence="2" id="KW-0175">Coiled coil</keyword>
<protein>
    <submittedName>
        <fullName evidence="7">Efflux RND transporter periplasmic adaptor subunit</fullName>
    </submittedName>
    <submittedName>
        <fullName evidence="5">Efflux pump periplasmic linker BepF</fullName>
    </submittedName>
    <submittedName>
        <fullName evidence="6">Efflux transporter periplasmic adaptor subunit</fullName>
    </submittedName>
</protein>
<dbReference type="Gene3D" id="1.10.287.470">
    <property type="entry name" value="Helix hairpin bin"/>
    <property type="match status" value="1"/>
</dbReference>
<dbReference type="Gene3D" id="2.40.420.20">
    <property type="match status" value="1"/>
</dbReference>
<dbReference type="Pfam" id="PF25973">
    <property type="entry name" value="BSH_CzcB"/>
    <property type="match status" value="1"/>
</dbReference>
<dbReference type="RefSeq" id="WP_022192908.1">
    <property type="nucleotide sequence ID" value="NZ_CDRH01000057.1"/>
</dbReference>
<dbReference type="PANTHER" id="PTHR30158">
    <property type="entry name" value="ACRA/E-RELATED COMPONENT OF DRUG EFFLUX TRANSPORTER"/>
    <property type="match status" value="1"/>
</dbReference>
<dbReference type="PRINTS" id="PR01490">
    <property type="entry name" value="RTXTOXIND"/>
</dbReference>
<dbReference type="EMBL" id="CYXP01000011">
    <property type="protein sequence ID" value="CUN31911.1"/>
    <property type="molecule type" value="Genomic_DNA"/>
</dbReference>
<comment type="similarity">
    <text evidence="1">Belongs to the membrane fusion protein (MFP) (TC 8.A.1) family.</text>
</comment>
<proteinExistence type="inferred from homology"/>
<dbReference type="GO" id="GO:0046677">
    <property type="term" value="P:response to antibiotic"/>
    <property type="evidence" value="ECO:0007669"/>
    <property type="project" value="TreeGrafter"/>
</dbReference>
<dbReference type="Proteomes" id="UP000195950">
    <property type="component" value="Unassembled WGS sequence"/>
</dbReference>
<accession>A0A173VXG6</accession>
<reference evidence="7 10" key="4">
    <citation type="submission" date="2020-04" db="EMBL/GenBank/DDBJ databases">
        <title>Complete Genomes and Methylome analysis of CBBP consortium that reverse antibiotic-induced susceptibility to vancomycin-resistant Enterococcus faecium infection.</title>
        <authorList>
            <person name="Fomenkov A."/>
            <person name="Zhang Z."/>
            <person name="Pamer E."/>
            <person name="Roberts R.J."/>
        </authorList>
    </citation>
    <scope>NUCLEOTIDE SEQUENCE [LARGE SCALE GENOMIC DNA]</scope>
    <source>
        <strain evidence="10">CBBP</strain>
        <strain evidence="7">CBBP-1</strain>
    </source>
</reference>
<name>A0A173VXG6_PARDI</name>
<dbReference type="InterPro" id="IPR058647">
    <property type="entry name" value="BSH_CzcB-like"/>
</dbReference>
<dbReference type="EMBL" id="CP051672">
    <property type="protein sequence ID" value="QJE28460.1"/>
    <property type="molecule type" value="Genomic_DNA"/>
</dbReference>
<evidence type="ECO:0000313" key="8">
    <source>
        <dbReference type="Proteomes" id="UP000095591"/>
    </source>
</evidence>
<reference evidence="5 8" key="1">
    <citation type="submission" date="2015-09" db="EMBL/GenBank/DDBJ databases">
        <authorList>
            <consortium name="Pathogen Informatics"/>
        </authorList>
    </citation>
    <scope>NUCLEOTIDE SEQUENCE [LARGE SCALE GENOMIC DNA]</scope>
    <source>
        <strain evidence="5 8">2789STDY5608872</strain>
    </source>
</reference>
<dbReference type="EMBL" id="NFJX01000007">
    <property type="protein sequence ID" value="OUP19169.1"/>
    <property type="molecule type" value="Genomic_DNA"/>
</dbReference>